<evidence type="ECO:0000256" key="3">
    <source>
        <dbReference type="ARBA" id="ARBA00022989"/>
    </source>
</evidence>
<keyword evidence="4 5" id="KW-0472">Membrane</keyword>
<dbReference type="InterPro" id="IPR010096">
    <property type="entry name" value="NADH-Q_OxRdtase_suN/2"/>
</dbReference>
<keyword evidence="5" id="KW-0813">Transport</keyword>
<feature type="transmembrane region" description="Helical" evidence="5">
    <location>
        <begin position="59"/>
        <end position="78"/>
    </location>
</feature>
<evidence type="ECO:0000313" key="8">
    <source>
        <dbReference type="EMBL" id="ADP84245.1"/>
    </source>
</evidence>
<evidence type="ECO:0000256" key="2">
    <source>
        <dbReference type="ARBA" id="ARBA00022692"/>
    </source>
</evidence>
<feature type="transmembrane region" description="Helical" evidence="5">
    <location>
        <begin position="316"/>
        <end position="335"/>
    </location>
</feature>
<feature type="domain" description="NADH:quinone oxidoreductase/Mrp antiporter transmembrane" evidence="7">
    <location>
        <begin position="166"/>
        <end position="461"/>
    </location>
</feature>
<dbReference type="OrthoDB" id="9811718at2"/>
<comment type="subcellular location">
    <subcellularLocation>
        <location evidence="5">Cell membrane</location>
        <topology evidence="5">Multi-pass membrane protein</topology>
    </subcellularLocation>
    <subcellularLocation>
        <location evidence="1">Endomembrane system</location>
        <topology evidence="1">Multi-pass membrane protein</topology>
    </subcellularLocation>
    <subcellularLocation>
        <location evidence="6">Membrane</location>
        <topology evidence="6">Multi-pass membrane protein</topology>
    </subcellularLocation>
</comment>
<dbReference type="PANTHER" id="PTHR22773">
    <property type="entry name" value="NADH DEHYDROGENASE"/>
    <property type="match status" value="1"/>
</dbReference>
<reference evidence="8 9" key="1">
    <citation type="submission" date="2010-10" db="EMBL/GenBank/DDBJ databases">
        <title>Complete sequence of Frankia sp. EuI1c.</title>
        <authorList>
            <consortium name="US DOE Joint Genome Institute"/>
            <person name="Lucas S."/>
            <person name="Copeland A."/>
            <person name="Lapidus A."/>
            <person name="Cheng J.-F."/>
            <person name="Bruce D."/>
            <person name="Goodwin L."/>
            <person name="Pitluck S."/>
            <person name="Chertkov O."/>
            <person name="Detter J.C."/>
            <person name="Han C."/>
            <person name="Tapia R."/>
            <person name="Land M."/>
            <person name="Hauser L."/>
            <person name="Jeffries C."/>
            <person name="Kyrpides N."/>
            <person name="Ivanova N."/>
            <person name="Mikhailova N."/>
            <person name="Beauchemin N."/>
            <person name="Sen A."/>
            <person name="Sur S.A."/>
            <person name="Gtari M."/>
            <person name="Wall L."/>
            <person name="Tisa L."/>
            <person name="Woyke T."/>
        </authorList>
    </citation>
    <scope>NUCLEOTIDE SEQUENCE [LARGE SCALE GENOMIC DNA]</scope>
    <source>
        <strain evidence="9">DSM 45817 / CECT 9037 / EuI1c</strain>
    </source>
</reference>
<dbReference type="KEGG" id="fri:FraEuI1c_6261"/>
<keyword evidence="5" id="KW-0520">NAD</keyword>
<dbReference type="eggNOG" id="COG1007">
    <property type="taxonomic scope" value="Bacteria"/>
</dbReference>
<protein>
    <recommendedName>
        <fullName evidence="5">NADH-quinone oxidoreductase subunit N</fullName>
        <ecNumber evidence="5">7.1.1.-</ecNumber>
    </recommendedName>
    <alternativeName>
        <fullName evidence="5">NADH dehydrogenase I subunit N</fullName>
    </alternativeName>
    <alternativeName>
        <fullName evidence="5">NDH-1 subunit N</fullName>
    </alternativeName>
</protein>
<feature type="transmembrane region" description="Helical" evidence="5">
    <location>
        <begin position="94"/>
        <end position="112"/>
    </location>
</feature>
<dbReference type="AlphaFoldDB" id="E3J4I1"/>
<comment type="subunit">
    <text evidence="5">NDH-1 is composed of 14 different subunits. Subunits NuoA, H, J, K, L, M, N constitute the membrane sector of the complex.</text>
</comment>
<feature type="transmembrane region" description="Helical" evidence="5">
    <location>
        <begin position="170"/>
        <end position="190"/>
    </location>
</feature>
<name>E3J4I1_PSEI1</name>
<dbReference type="GO" id="GO:0008137">
    <property type="term" value="F:NADH dehydrogenase (ubiquinone) activity"/>
    <property type="evidence" value="ECO:0007669"/>
    <property type="project" value="InterPro"/>
</dbReference>
<keyword evidence="5" id="KW-1003">Cell membrane</keyword>
<evidence type="ECO:0000313" key="9">
    <source>
        <dbReference type="Proteomes" id="UP000002484"/>
    </source>
</evidence>
<dbReference type="NCBIfam" id="TIGR01770">
    <property type="entry name" value="NDH_I_N"/>
    <property type="match status" value="1"/>
</dbReference>
<dbReference type="STRING" id="298654.FraEuI1c_6261"/>
<feature type="transmembrane region" description="Helical" evidence="5">
    <location>
        <begin position="283"/>
        <end position="304"/>
    </location>
</feature>
<keyword evidence="5" id="KW-0874">Quinone</keyword>
<evidence type="ECO:0000259" key="7">
    <source>
        <dbReference type="Pfam" id="PF00361"/>
    </source>
</evidence>
<dbReference type="Proteomes" id="UP000002484">
    <property type="component" value="Chromosome"/>
</dbReference>
<feature type="transmembrane region" description="Helical" evidence="5">
    <location>
        <begin position="411"/>
        <end position="430"/>
    </location>
</feature>
<dbReference type="HOGENOM" id="CLU_007100_1_1_11"/>
<evidence type="ECO:0000256" key="4">
    <source>
        <dbReference type="ARBA" id="ARBA00023136"/>
    </source>
</evidence>
<dbReference type="GO" id="GO:0005886">
    <property type="term" value="C:plasma membrane"/>
    <property type="evidence" value="ECO:0007669"/>
    <property type="project" value="UniProtKB-SubCell"/>
</dbReference>
<dbReference type="InterPro" id="IPR001750">
    <property type="entry name" value="ND/Mrp_TM"/>
</dbReference>
<dbReference type="GO" id="GO:0050136">
    <property type="term" value="F:NADH dehydrogenase (quinone) (non-electrogenic) activity"/>
    <property type="evidence" value="ECO:0007669"/>
    <property type="project" value="UniProtKB-UniRule"/>
</dbReference>
<keyword evidence="5" id="KW-1278">Translocase</keyword>
<organism evidence="8 9">
    <name type="scientific">Pseudofrankia inefficax (strain DSM 45817 / CECT 9037 / DDB 130130 / EuI1c)</name>
    <name type="common">Frankia inefficax</name>
    <dbReference type="NCBI Taxonomy" id="298654"/>
    <lineage>
        <taxon>Bacteria</taxon>
        <taxon>Bacillati</taxon>
        <taxon>Actinomycetota</taxon>
        <taxon>Actinomycetes</taxon>
        <taxon>Frankiales</taxon>
        <taxon>Frankiaceae</taxon>
        <taxon>Pseudofrankia</taxon>
    </lineage>
</organism>
<proteinExistence type="inferred from homology"/>
<feature type="transmembrane region" description="Helical" evidence="5">
    <location>
        <begin position="25"/>
        <end position="47"/>
    </location>
</feature>
<comment type="catalytic activity">
    <reaction evidence="5">
        <text>a quinone + NADH + 5 H(+)(in) = a quinol + NAD(+) + 4 H(+)(out)</text>
        <dbReference type="Rhea" id="RHEA:57888"/>
        <dbReference type="ChEBI" id="CHEBI:15378"/>
        <dbReference type="ChEBI" id="CHEBI:24646"/>
        <dbReference type="ChEBI" id="CHEBI:57540"/>
        <dbReference type="ChEBI" id="CHEBI:57945"/>
        <dbReference type="ChEBI" id="CHEBI:132124"/>
    </reaction>
</comment>
<keyword evidence="9" id="KW-1185">Reference proteome</keyword>
<dbReference type="GO" id="GO:0048038">
    <property type="term" value="F:quinone binding"/>
    <property type="evidence" value="ECO:0007669"/>
    <property type="project" value="UniProtKB-KW"/>
</dbReference>
<dbReference type="InParanoid" id="E3J4I1"/>
<evidence type="ECO:0000256" key="6">
    <source>
        <dbReference type="RuleBase" id="RU000320"/>
    </source>
</evidence>
<dbReference type="EC" id="7.1.1.-" evidence="5"/>
<keyword evidence="3 5" id="KW-1133">Transmembrane helix</keyword>
<comment type="function">
    <text evidence="5">NDH-1 shuttles electrons from NADH, via FMN and iron-sulfur (Fe-S) centers, to quinones in the respiratory chain. The immediate electron acceptor for the enzyme in this species is believed to be a menaquinone. Couples the redox reaction to proton translocation (for every two electrons transferred, four hydrogen ions are translocated across the cytoplasmic membrane), and thus conserves the redox energy in a proton gradient.</text>
</comment>
<keyword evidence="2 5" id="KW-0812">Transmembrane</keyword>
<evidence type="ECO:0000256" key="5">
    <source>
        <dbReference type="HAMAP-Rule" id="MF_00445"/>
    </source>
</evidence>
<gene>
    <name evidence="5" type="primary">nuoN</name>
    <name evidence="8" type="ordered locus">FraEuI1c_6261</name>
</gene>
<sequence length="527" mass="55110">MSASTAITAAAPVTIPPIKVPSIEYVSMSPVLIVLGLAFVGILVEAFTSASTRRNLQPVLAFLGFLVAFIAVCLLHTRRATLVDGALAIDGPTLFLQGTILVFGLLAVLLVAERRLDSTGGAIVAQAAVTPGAAGSNALQTSQNMQTEAYPLMAFSVSGMLMFVQSNNLLVMFVALEILSLPLYLLAGLARRRRLLSQEAALKYFLLGAFSSAFFLYGLAMIYGYASTVNLGGIATAASTVGKNDTYLYFGIGLLAVGFFFKIGAAPFHSWTPDVYQGSPTPITAFMAAGTKVAAFGGLLRVFYVAFGGLRWDWRPVVWSVAILTMVVGAVLALTQRDIKRMLAYSAIAHAGFLLVGLAGTNTDGLSGSMFYLVTYGFTTIAAFGVVSLVRTSDGEASDLSQWQGLGRTSPLLAGVFAFLLLALAGIPLTSGFTGKFAVFQAAIAGNATGLVVIALVCSAIAAFFYVRVIVLMFFSNPPADGPVVVTRPTLTYATVGVGTLLTLLLGVAPQPLLDLASHAAASGFVR</sequence>
<accession>E3J4I1</accession>
<feature type="transmembrane region" description="Helical" evidence="5">
    <location>
        <begin position="246"/>
        <end position="271"/>
    </location>
</feature>
<dbReference type="EMBL" id="CP002299">
    <property type="protein sequence ID" value="ADP84245.1"/>
    <property type="molecule type" value="Genomic_DNA"/>
</dbReference>
<feature type="transmembrane region" description="Helical" evidence="5">
    <location>
        <begin position="371"/>
        <end position="390"/>
    </location>
</feature>
<feature type="transmembrane region" description="Helical" evidence="5">
    <location>
        <begin position="202"/>
        <end position="226"/>
    </location>
</feature>
<dbReference type="HAMAP" id="MF_00445">
    <property type="entry name" value="NDH1_NuoN_1"/>
    <property type="match status" value="1"/>
</dbReference>
<dbReference type="NCBIfam" id="NF004441">
    <property type="entry name" value="PRK05777.1-4"/>
    <property type="match status" value="1"/>
</dbReference>
<dbReference type="FunCoup" id="E3J4I1">
    <property type="interactions" value="84"/>
</dbReference>
<dbReference type="Pfam" id="PF00361">
    <property type="entry name" value="Proton_antipo_M"/>
    <property type="match status" value="1"/>
</dbReference>
<dbReference type="GO" id="GO:0042773">
    <property type="term" value="P:ATP synthesis coupled electron transport"/>
    <property type="evidence" value="ECO:0007669"/>
    <property type="project" value="InterPro"/>
</dbReference>
<feature type="transmembrane region" description="Helical" evidence="5">
    <location>
        <begin position="450"/>
        <end position="471"/>
    </location>
</feature>
<dbReference type="GO" id="GO:0012505">
    <property type="term" value="C:endomembrane system"/>
    <property type="evidence" value="ECO:0007669"/>
    <property type="project" value="UniProtKB-SubCell"/>
</dbReference>
<feature type="transmembrane region" description="Helical" evidence="5">
    <location>
        <begin position="491"/>
        <end position="509"/>
    </location>
</feature>
<evidence type="ECO:0000256" key="1">
    <source>
        <dbReference type="ARBA" id="ARBA00004127"/>
    </source>
</evidence>
<comment type="similarity">
    <text evidence="5">Belongs to the complex I subunit 2 family.</text>
</comment>